<name>A0A2S8SNY1_9BACT</name>
<proteinExistence type="predicted"/>
<accession>A0A2S8SNY1</accession>
<dbReference type="InParanoid" id="A0A2S8SNY1"/>
<dbReference type="Proteomes" id="UP000237684">
    <property type="component" value="Unassembled WGS sequence"/>
</dbReference>
<dbReference type="EMBL" id="NIGF01000031">
    <property type="protein sequence ID" value="PQV62504.1"/>
    <property type="molecule type" value="Genomic_DNA"/>
</dbReference>
<sequence>MKRLLQPLLSLALVAVCVSFALGLIRQSRRENMLSIPTYSWDAHPNAIVILQRSSSNCGCTPKISEMAMTGLSHGLDVLVMANADAGEAPALQKANLSKSISVVMPLSTAWKDRFFPQKQDLVMVRVRNGKVIKVVQNGVPPESFFR</sequence>
<dbReference type="AlphaFoldDB" id="A0A2S8SNY1"/>
<organism evidence="1 2">
    <name type="scientific">Abditibacterium utsteinense</name>
    <dbReference type="NCBI Taxonomy" id="1960156"/>
    <lineage>
        <taxon>Bacteria</taxon>
        <taxon>Pseudomonadati</taxon>
        <taxon>Abditibacteriota</taxon>
        <taxon>Abditibacteriia</taxon>
        <taxon>Abditibacteriales</taxon>
        <taxon>Abditibacteriaceae</taxon>
        <taxon>Abditibacterium</taxon>
    </lineage>
</organism>
<gene>
    <name evidence="1" type="ORF">B1R32_13117</name>
</gene>
<evidence type="ECO:0000313" key="2">
    <source>
        <dbReference type="Proteomes" id="UP000237684"/>
    </source>
</evidence>
<evidence type="ECO:0000313" key="1">
    <source>
        <dbReference type="EMBL" id="PQV62504.1"/>
    </source>
</evidence>
<keyword evidence="2" id="KW-1185">Reference proteome</keyword>
<reference evidence="1 2" key="1">
    <citation type="journal article" date="2018" name="Syst. Appl. Microbiol.">
        <title>Abditibacterium utsteinense sp. nov., the first cultivated member of candidate phylum FBP, isolated from ice-free Antarctic soil samples.</title>
        <authorList>
            <person name="Tahon G."/>
            <person name="Tytgat B."/>
            <person name="Lebbe L."/>
            <person name="Carlier A."/>
            <person name="Willems A."/>
        </authorList>
    </citation>
    <scope>NUCLEOTIDE SEQUENCE [LARGE SCALE GENOMIC DNA]</scope>
    <source>
        <strain evidence="1 2">LMG 29911</strain>
    </source>
</reference>
<protein>
    <submittedName>
        <fullName evidence="1">Uncharacterized protein</fullName>
    </submittedName>
</protein>
<comment type="caution">
    <text evidence="1">The sequence shown here is derived from an EMBL/GenBank/DDBJ whole genome shotgun (WGS) entry which is preliminary data.</text>
</comment>